<protein>
    <submittedName>
        <fullName evidence="2">Uncharacterized protein</fullName>
    </submittedName>
</protein>
<evidence type="ECO:0000256" key="1">
    <source>
        <dbReference type="SAM" id="MobiDB-lite"/>
    </source>
</evidence>
<feature type="compositionally biased region" description="Basic and acidic residues" evidence="1">
    <location>
        <begin position="1"/>
        <end position="19"/>
    </location>
</feature>
<comment type="caution">
    <text evidence="2">The sequence shown here is derived from an EMBL/GenBank/DDBJ whole genome shotgun (WGS) entry which is preliminary data.</text>
</comment>
<accession>A0AAV4BGN9</accession>
<keyword evidence="3" id="KW-1185">Reference proteome</keyword>
<gene>
    <name evidence="2" type="ORF">PoB_004452100</name>
</gene>
<name>A0AAV4BGN9_9GAST</name>
<organism evidence="2 3">
    <name type="scientific">Plakobranchus ocellatus</name>
    <dbReference type="NCBI Taxonomy" id="259542"/>
    <lineage>
        <taxon>Eukaryota</taxon>
        <taxon>Metazoa</taxon>
        <taxon>Spiralia</taxon>
        <taxon>Lophotrochozoa</taxon>
        <taxon>Mollusca</taxon>
        <taxon>Gastropoda</taxon>
        <taxon>Heterobranchia</taxon>
        <taxon>Euthyneura</taxon>
        <taxon>Panpulmonata</taxon>
        <taxon>Sacoglossa</taxon>
        <taxon>Placobranchoidea</taxon>
        <taxon>Plakobranchidae</taxon>
        <taxon>Plakobranchus</taxon>
    </lineage>
</organism>
<dbReference type="EMBL" id="BLXT01004926">
    <property type="protein sequence ID" value="GFO18016.1"/>
    <property type="molecule type" value="Genomic_DNA"/>
</dbReference>
<dbReference type="Proteomes" id="UP000735302">
    <property type="component" value="Unassembled WGS sequence"/>
</dbReference>
<evidence type="ECO:0000313" key="2">
    <source>
        <dbReference type="EMBL" id="GFO18016.1"/>
    </source>
</evidence>
<proteinExistence type="predicted"/>
<sequence>MDGIKGRMMERKDGNRLDDGDNQEENDGENRGEVIEELGEVKKNDRVEEVYLKSKASNRNCHENLIHLKRLWLKKNRFLNVFYFSPR</sequence>
<dbReference type="AlphaFoldDB" id="A0AAV4BGN9"/>
<evidence type="ECO:0000313" key="3">
    <source>
        <dbReference type="Proteomes" id="UP000735302"/>
    </source>
</evidence>
<feature type="region of interest" description="Disordered" evidence="1">
    <location>
        <begin position="1"/>
        <end position="34"/>
    </location>
</feature>
<reference evidence="2 3" key="1">
    <citation type="journal article" date="2021" name="Elife">
        <title>Chloroplast acquisition without the gene transfer in kleptoplastic sea slugs, Plakobranchus ocellatus.</title>
        <authorList>
            <person name="Maeda T."/>
            <person name="Takahashi S."/>
            <person name="Yoshida T."/>
            <person name="Shimamura S."/>
            <person name="Takaki Y."/>
            <person name="Nagai Y."/>
            <person name="Toyoda A."/>
            <person name="Suzuki Y."/>
            <person name="Arimoto A."/>
            <person name="Ishii H."/>
            <person name="Satoh N."/>
            <person name="Nishiyama T."/>
            <person name="Hasebe M."/>
            <person name="Maruyama T."/>
            <person name="Minagawa J."/>
            <person name="Obokata J."/>
            <person name="Shigenobu S."/>
        </authorList>
    </citation>
    <scope>NUCLEOTIDE SEQUENCE [LARGE SCALE GENOMIC DNA]</scope>
</reference>